<evidence type="ECO:0000313" key="1">
    <source>
        <dbReference type="EMBL" id="KAI5666773.1"/>
    </source>
</evidence>
<accession>A0ACC0B2P0</accession>
<dbReference type="Proteomes" id="UP001060085">
    <property type="component" value="Linkage Group LG04"/>
</dbReference>
<organism evidence="1 2">
    <name type="scientific">Catharanthus roseus</name>
    <name type="common">Madagascar periwinkle</name>
    <name type="synonym">Vinca rosea</name>
    <dbReference type="NCBI Taxonomy" id="4058"/>
    <lineage>
        <taxon>Eukaryota</taxon>
        <taxon>Viridiplantae</taxon>
        <taxon>Streptophyta</taxon>
        <taxon>Embryophyta</taxon>
        <taxon>Tracheophyta</taxon>
        <taxon>Spermatophyta</taxon>
        <taxon>Magnoliopsida</taxon>
        <taxon>eudicotyledons</taxon>
        <taxon>Gunneridae</taxon>
        <taxon>Pentapetalae</taxon>
        <taxon>asterids</taxon>
        <taxon>lamiids</taxon>
        <taxon>Gentianales</taxon>
        <taxon>Apocynaceae</taxon>
        <taxon>Rauvolfioideae</taxon>
        <taxon>Vinceae</taxon>
        <taxon>Catharanthinae</taxon>
        <taxon>Catharanthus</taxon>
    </lineage>
</organism>
<comment type="caution">
    <text evidence="1">The sequence shown here is derived from an EMBL/GenBank/DDBJ whole genome shotgun (WGS) entry which is preliminary data.</text>
</comment>
<proteinExistence type="predicted"/>
<reference evidence="2" key="1">
    <citation type="journal article" date="2023" name="Nat. Plants">
        <title>Single-cell RNA sequencing provides a high-resolution roadmap for understanding the multicellular compartmentation of specialized metabolism.</title>
        <authorList>
            <person name="Sun S."/>
            <person name="Shen X."/>
            <person name="Li Y."/>
            <person name="Li Y."/>
            <person name="Wang S."/>
            <person name="Li R."/>
            <person name="Zhang H."/>
            <person name="Shen G."/>
            <person name="Guo B."/>
            <person name="Wei J."/>
            <person name="Xu J."/>
            <person name="St-Pierre B."/>
            <person name="Chen S."/>
            <person name="Sun C."/>
        </authorList>
    </citation>
    <scope>NUCLEOTIDE SEQUENCE [LARGE SCALE GENOMIC DNA]</scope>
</reference>
<evidence type="ECO:0000313" key="2">
    <source>
        <dbReference type="Proteomes" id="UP001060085"/>
    </source>
</evidence>
<dbReference type="EMBL" id="CM044704">
    <property type="protein sequence ID" value="KAI5666773.1"/>
    <property type="molecule type" value="Genomic_DNA"/>
</dbReference>
<sequence length="196" mass="21682">MNSAISLQLNLCYSGHFSPKRRILRSSLPAIFSVLGTSRPGKALQTGDDVLQTFIKERELNGDFIAKLSDRIWLREATNSHNTSVAVKVPENSTQSPEQASGEASDGGGFLKLKRTNEWVLGDSALAPANKKMSMKELQNHSERRRKLNLLKYEALKRELFLLTVGIGAACSGYCLAVLSVEVTCYIPDIFMFLIC</sequence>
<keyword evidence="2" id="KW-1185">Reference proteome</keyword>
<protein>
    <submittedName>
        <fullName evidence="1">Uncharacterized protein</fullName>
    </submittedName>
</protein>
<gene>
    <name evidence="1" type="ORF">M9H77_16626</name>
</gene>
<name>A0ACC0B2P0_CATRO</name>